<dbReference type="EMBL" id="FNJQ01000002">
    <property type="protein sequence ID" value="SDO85782.1"/>
    <property type="molecule type" value="Genomic_DNA"/>
</dbReference>
<evidence type="ECO:0000313" key="2">
    <source>
        <dbReference type="Proteomes" id="UP000182412"/>
    </source>
</evidence>
<name>A0A1H0MZJ0_SELRU</name>
<proteinExistence type="predicted"/>
<evidence type="ECO:0000313" key="1">
    <source>
        <dbReference type="EMBL" id="SDO85782.1"/>
    </source>
</evidence>
<organism evidence="1 2">
    <name type="scientific">Selenomonas ruminantium</name>
    <dbReference type="NCBI Taxonomy" id="971"/>
    <lineage>
        <taxon>Bacteria</taxon>
        <taxon>Bacillati</taxon>
        <taxon>Bacillota</taxon>
        <taxon>Negativicutes</taxon>
        <taxon>Selenomonadales</taxon>
        <taxon>Selenomonadaceae</taxon>
        <taxon>Selenomonas</taxon>
    </lineage>
</organism>
<protein>
    <submittedName>
        <fullName evidence="1">Uncharacterized protein</fullName>
    </submittedName>
</protein>
<gene>
    <name evidence="1" type="ORF">SAMN05216366_102107</name>
</gene>
<sequence>MKLKKSSYPLQEFLKGQVKPCLSTEDYTKLLRLINDFVRIRFFELAKKENQRERLIYSAQEIKAICKTRKCKDCPFCYGFRDFTYLCLMDRKDNDGAMPKEWVV</sequence>
<reference evidence="1 2" key="1">
    <citation type="submission" date="2016-10" db="EMBL/GenBank/DDBJ databases">
        <authorList>
            <person name="de Groot N.N."/>
        </authorList>
    </citation>
    <scope>NUCLEOTIDE SEQUENCE [LARGE SCALE GENOMIC DNA]</scope>
    <source>
        <strain evidence="1 2">S137</strain>
    </source>
</reference>
<dbReference type="Proteomes" id="UP000182412">
    <property type="component" value="Unassembled WGS sequence"/>
</dbReference>
<dbReference type="AlphaFoldDB" id="A0A1H0MZJ0"/>
<accession>A0A1H0MZJ0</accession>
<dbReference type="RefSeq" id="WP_074571084.1">
    <property type="nucleotide sequence ID" value="NZ_FNJQ01000002.1"/>
</dbReference>